<dbReference type="InterPro" id="IPR002123">
    <property type="entry name" value="Plipid/glycerol_acylTrfase"/>
</dbReference>
<reference evidence="2 3" key="1">
    <citation type="submission" date="2012-06" db="EMBL/GenBank/DDBJ databases">
        <title>Draft Genome Sequence of Lactobacillus hominis Strain CRBIP 24.179T, isolated from human intestine.</title>
        <authorList>
            <person name="Cousin S."/>
            <person name="Ma L."/>
            <person name="Bizet C."/>
            <person name="Loux V."/>
            <person name="Bouchier C."/>
            <person name="Clermont D."/>
            <person name="Creno S."/>
        </authorList>
    </citation>
    <scope>NUCLEOTIDE SEQUENCE [LARGE SCALE GENOMIC DNA]</scope>
    <source>
        <strain evidence="3">CRBIP 24.179T</strain>
    </source>
</reference>
<gene>
    <name evidence="2" type="ORF">BN55_09750</name>
</gene>
<sequence length="254" mass="29502">MVLSTKTRKKIYYHQLTDDVVQSKKQDFSLSDNYQIIKAGLKPKLIRYCVSIFAYLFTYLIKHVKVVGKQKLSSCKGHGYFVYANHTQPVNDAFMPLTLLGSGDYYALANQANWGLPFIGKYLLPYGGLPVGKNIKQSIKLLKAVDQLIKQNKHIVIYPEAHVWPYYTKIRPFDQTSMNFAVSLKTPVFVMTTTYQKPKFFKRPRIVVYIDGPFFADQTLSKKEQQKKLHDTIFNTMKARAKLSNYSYYDYKQK</sequence>
<dbReference type="EMBL" id="CAKE01000005">
    <property type="protein sequence ID" value="CCI81680.1"/>
    <property type="molecule type" value="Genomic_DNA"/>
</dbReference>
<dbReference type="GeneID" id="82846915"/>
<dbReference type="RefSeq" id="WP_008470529.1">
    <property type="nucleotide sequence ID" value="NZ_AYZP01000007.1"/>
</dbReference>
<dbReference type="STRING" id="1423758.FC41_GL001737"/>
<protein>
    <submittedName>
        <fullName evidence="2">1-acyl-sn-glycerol-3-phosphate acyltransferase</fullName>
    </submittedName>
</protein>
<dbReference type="GO" id="GO:0016746">
    <property type="term" value="F:acyltransferase activity"/>
    <property type="evidence" value="ECO:0007669"/>
    <property type="project" value="UniProtKB-KW"/>
</dbReference>
<keyword evidence="2" id="KW-0808">Transferase</keyword>
<dbReference type="OrthoDB" id="1841587at2"/>
<dbReference type="PATRIC" id="fig|1423758.3.peg.1771"/>
<keyword evidence="2" id="KW-0012">Acyltransferase</keyword>
<dbReference type="eggNOG" id="COG0204">
    <property type="taxonomic scope" value="Bacteria"/>
</dbReference>
<accession>I7KGZ0</accession>
<comment type="caution">
    <text evidence="2">The sequence shown here is derived from an EMBL/GenBank/DDBJ whole genome shotgun (WGS) entry which is preliminary data.</text>
</comment>
<keyword evidence="3" id="KW-1185">Reference proteome</keyword>
<proteinExistence type="predicted"/>
<dbReference type="Pfam" id="PF01553">
    <property type="entry name" value="Acyltransferase"/>
    <property type="match status" value="1"/>
</dbReference>
<feature type="domain" description="Phospholipid/glycerol acyltransferase" evidence="1">
    <location>
        <begin position="63"/>
        <end position="189"/>
    </location>
</feature>
<organism evidence="2 3">
    <name type="scientific">Lactobacillus hominis DSM 23910 = CRBIP 24.179</name>
    <dbReference type="NCBI Taxonomy" id="1423758"/>
    <lineage>
        <taxon>Bacteria</taxon>
        <taxon>Bacillati</taxon>
        <taxon>Bacillota</taxon>
        <taxon>Bacilli</taxon>
        <taxon>Lactobacillales</taxon>
        <taxon>Lactobacillaceae</taxon>
        <taxon>Lactobacillus</taxon>
    </lineage>
</organism>
<dbReference type="Proteomes" id="UP000009320">
    <property type="component" value="Unassembled WGS sequence"/>
</dbReference>
<evidence type="ECO:0000259" key="1">
    <source>
        <dbReference type="Pfam" id="PF01553"/>
    </source>
</evidence>
<evidence type="ECO:0000313" key="3">
    <source>
        <dbReference type="Proteomes" id="UP000009320"/>
    </source>
</evidence>
<dbReference type="SUPFAM" id="SSF69593">
    <property type="entry name" value="Glycerol-3-phosphate (1)-acyltransferase"/>
    <property type="match status" value="1"/>
</dbReference>
<dbReference type="AlphaFoldDB" id="I7KGZ0"/>
<evidence type="ECO:0000313" key="2">
    <source>
        <dbReference type="EMBL" id="CCI81680.1"/>
    </source>
</evidence>
<name>I7KGZ0_9LACO</name>